<evidence type="ECO:0008006" key="4">
    <source>
        <dbReference type="Google" id="ProtNLM"/>
    </source>
</evidence>
<reference evidence="2" key="1">
    <citation type="journal article" date="2020" name="New Phytol.">
        <title>Comparative genomics reveals dynamic genome evolution in host specialist ectomycorrhizal fungi.</title>
        <authorList>
            <person name="Lofgren L.A."/>
            <person name="Nguyen N.H."/>
            <person name="Vilgalys R."/>
            <person name="Ruytinx J."/>
            <person name="Liao H.L."/>
            <person name="Branco S."/>
            <person name="Kuo A."/>
            <person name="LaButti K."/>
            <person name="Lipzen A."/>
            <person name="Andreopoulos W."/>
            <person name="Pangilinan J."/>
            <person name="Riley R."/>
            <person name="Hundley H."/>
            <person name="Na H."/>
            <person name="Barry K."/>
            <person name="Grigoriev I.V."/>
            <person name="Stajich J.E."/>
            <person name="Kennedy P.G."/>
        </authorList>
    </citation>
    <scope>NUCLEOTIDE SEQUENCE</scope>
    <source>
        <strain evidence="2">DOB743</strain>
    </source>
</reference>
<evidence type="ECO:0000313" key="2">
    <source>
        <dbReference type="EMBL" id="KAG1780480.1"/>
    </source>
</evidence>
<gene>
    <name evidence="2" type="ORF">EV702DRAFT_1077766</name>
</gene>
<feature type="region of interest" description="Disordered" evidence="1">
    <location>
        <begin position="140"/>
        <end position="167"/>
    </location>
</feature>
<dbReference type="Gene3D" id="1.10.720.30">
    <property type="entry name" value="SAP domain"/>
    <property type="match status" value="1"/>
</dbReference>
<dbReference type="Proteomes" id="UP000714275">
    <property type="component" value="Unassembled WGS sequence"/>
</dbReference>
<protein>
    <recommendedName>
        <fullName evidence="4">Rho termination factor N-terminal domain-containing protein</fullName>
    </recommendedName>
</protein>
<feature type="region of interest" description="Disordered" evidence="1">
    <location>
        <begin position="100"/>
        <end position="123"/>
    </location>
</feature>
<proteinExistence type="predicted"/>
<evidence type="ECO:0000256" key="1">
    <source>
        <dbReference type="SAM" id="MobiDB-lite"/>
    </source>
</evidence>
<organism evidence="2 3">
    <name type="scientific">Suillus placidus</name>
    <dbReference type="NCBI Taxonomy" id="48579"/>
    <lineage>
        <taxon>Eukaryota</taxon>
        <taxon>Fungi</taxon>
        <taxon>Dikarya</taxon>
        <taxon>Basidiomycota</taxon>
        <taxon>Agaricomycotina</taxon>
        <taxon>Agaricomycetes</taxon>
        <taxon>Agaricomycetidae</taxon>
        <taxon>Boletales</taxon>
        <taxon>Suillineae</taxon>
        <taxon>Suillaceae</taxon>
        <taxon>Suillus</taxon>
    </lineage>
</organism>
<sequence length="685" mass="74773">MSNKTAGDLAKLTVPQLKVICKERRIVGYSKLGKAALLQKLTNNDAARGDPQSVISIQLSETTAPEHTSHPAGLAPARSTGVAALNHTRNVQTAKKDLTATSAGQSALRNPLPVSGPVHHSAANHHASPTVVAVSSLDALNENRSTKRPRGSIMFESAKKQKPSPVNATSVCDANFSSNSTKLPTATGTLKERAYPTFVAESPATASHLPHGSSASATSNAVPIIAQPQNIKLVQKGSTIKLQGRFKPLIFATTPIVASTSVTSQRVSHGDYRADEITSASPDTFSLEAAPISIPSLMNITLPPKLSDRKRVQSWAVILAALTDQDRQTCTLVSRTFRYAVYLSAAHMLTQKYHGRRLNQIMKRYPQNTTNMWPYLRQRQNEVAFWRHAFQNSFVGRYTSTLGIDPLSARLWASADDEKQVVVALRFVLTRLWFTLSVGTNVRDSSAWLKHTVEDAQEVVKGEIWAITIRDGNSLSEFYVLESTCEVIGRALDTPQLEVYSSGLRADWSRYVSSHTSGSAGPRNLISENLRWANYEEYDRGISRHWLRRISGEGDVGLSKKVVAERYVLACVVANSISGQWMSSNQMAQEFAGLPSQVTLVAIRGGAPKVNLYLPAHHHVESVHFTAPKGVPLHPALAVMQTPAREYIILKDNGMQVGCEEDGVANVWMHVLGCDKNGIAVVRSK</sequence>
<accession>A0A9P7D4Z2</accession>
<comment type="caution">
    <text evidence="2">The sequence shown here is derived from an EMBL/GenBank/DDBJ whole genome shotgun (WGS) entry which is preliminary data.</text>
</comment>
<dbReference type="OrthoDB" id="2368680at2759"/>
<dbReference type="EMBL" id="JABBWD010000008">
    <property type="protein sequence ID" value="KAG1780480.1"/>
    <property type="molecule type" value="Genomic_DNA"/>
</dbReference>
<name>A0A9P7D4Z2_9AGAM</name>
<dbReference type="AlphaFoldDB" id="A0A9P7D4Z2"/>
<dbReference type="InterPro" id="IPR036361">
    <property type="entry name" value="SAP_dom_sf"/>
</dbReference>
<keyword evidence="3" id="KW-1185">Reference proteome</keyword>
<evidence type="ECO:0000313" key="3">
    <source>
        <dbReference type="Proteomes" id="UP000714275"/>
    </source>
</evidence>